<dbReference type="RefSeq" id="WP_110143740.1">
    <property type="nucleotide sequence ID" value="NZ_QHJG01000034.1"/>
</dbReference>
<protein>
    <submittedName>
        <fullName evidence="2">Uncharacterized protein</fullName>
    </submittedName>
</protein>
<reference evidence="2 4" key="1">
    <citation type="submission" date="2018-05" db="EMBL/GenBank/DDBJ databases">
        <title>Legionella qingyii sp.nov., whole genome shotgun sequence.</title>
        <authorList>
            <person name="Wu H."/>
            <person name="Zhu Q."/>
            <person name="Hu C."/>
        </authorList>
    </citation>
    <scope>NUCLEOTIDE SEQUENCE [LARGE SCALE GENOMIC DNA]</scope>
    <source>
        <strain evidence="2 4">HEB18</strain>
    </source>
</reference>
<organism evidence="2 4">
    <name type="scientific">Legionella qingyii</name>
    <dbReference type="NCBI Taxonomy" id="2184757"/>
    <lineage>
        <taxon>Bacteria</taxon>
        <taxon>Pseudomonadati</taxon>
        <taxon>Pseudomonadota</taxon>
        <taxon>Gammaproteobacteria</taxon>
        <taxon>Legionellales</taxon>
        <taxon>Legionellaceae</taxon>
        <taxon>Legionella</taxon>
    </lineage>
</organism>
<evidence type="ECO:0000313" key="2">
    <source>
        <dbReference type="EMBL" id="PWY54465.1"/>
    </source>
</evidence>
<proteinExistence type="predicted"/>
<dbReference type="EMBL" id="RZGX01000019">
    <property type="protein sequence ID" value="RUR21107.1"/>
    <property type="molecule type" value="Genomic_DNA"/>
</dbReference>
<dbReference type="EMBL" id="QHJG01000034">
    <property type="protein sequence ID" value="PWY54465.1"/>
    <property type="molecule type" value="Genomic_DNA"/>
</dbReference>
<dbReference type="Proteomes" id="UP000247152">
    <property type="component" value="Unassembled WGS sequence"/>
</dbReference>
<gene>
    <name evidence="2" type="ORF">DGG96_16995</name>
    <name evidence="1" type="ORF">DGG96_18595</name>
    <name evidence="3" type="ORF">ELY20_13420</name>
</gene>
<sequence length="294" mass="34298">MNIGICRLCNQKGELRESHIVPKLIFRWLIRTSATSYLRFGTQINKRVQDGLKLYWLCSDCECKLCTWETYFSNKIFRPLRHVDHVSYNNNFLKFAVSLSWRVLKYFQELGGLNDFDDKIVKASDQALLNWKEFLFNNNKNPGGYEQHLYNFIGEVSSAHSELPVNINRYLQRSVEIDVQASKNIAFVYTKLPGLLCIGYIKLNDSKPWRKTRICVHNGRIEPMEYSIPLELWDIIKQKAEESQVLQKSISEKQQDKIKQDYLDNIQEANKSGTIEALSKDINLFGIDLVFGKK</sequence>
<evidence type="ECO:0000313" key="5">
    <source>
        <dbReference type="Proteomes" id="UP000287374"/>
    </source>
</evidence>
<reference evidence="3 5" key="2">
    <citation type="submission" date="2018-12" db="EMBL/GenBank/DDBJ databases">
        <title>Legionella sp,whole genome shotgun sequence.</title>
        <authorList>
            <person name="Wu H."/>
        </authorList>
    </citation>
    <scope>NUCLEOTIDE SEQUENCE [LARGE SCALE GENOMIC DNA]</scope>
    <source>
        <strain evidence="5">km489</strain>
        <strain evidence="3">Km489</strain>
    </source>
</reference>
<evidence type="ECO:0000313" key="3">
    <source>
        <dbReference type="EMBL" id="RUR21107.1"/>
    </source>
</evidence>
<dbReference type="Proteomes" id="UP000287374">
    <property type="component" value="Unassembled WGS sequence"/>
</dbReference>
<dbReference type="EMBL" id="QHJG01000044">
    <property type="protein sequence ID" value="PWY54117.1"/>
    <property type="molecule type" value="Genomic_DNA"/>
</dbReference>
<accession>A0A317TZT6</accession>
<dbReference type="OrthoDB" id="5518417at2"/>
<name>A0A317TZT6_9GAMM</name>
<comment type="caution">
    <text evidence="2">The sequence shown here is derived from an EMBL/GenBank/DDBJ whole genome shotgun (WGS) entry which is preliminary data.</text>
</comment>
<dbReference type="AlphaFoldDB" id="A0A317TZT6"/>
<keyword evidence="5" id="KW-1185">Reference proteome</keyword>
<evidence type="ECO:0000313" key="1">
    <source>
        <dbReference type="EMBL" id="PWY54117.1"/>
    </source>
</evidence>
<evidence type="ECO:0000313" key="4">
    <source>
        <dbReference type="Proteomes" id="UP000247152"/>
    </source>
</evidence>